<dbReference type="Gene3D" id="3.40.980.10">
    <property type="entry name" value="MoaB/Mog-like domain"/>
    <property type="match status" value="1"/>
</dbReference>
<dbReference type="SMART" id="SM00852">
    <property type="entry name" value="MoCF_biosynth"/>
    <property type="match status" value="1"/>
</dbReference>
<dbReference type="GO" id="GO:0042726">
    <property type="term" value="P:flavin-containing compound metabolic process"/>
    <property type="evidence" value="ECO:0007669"/>
    <property type="project" value="TreeGrafter"/>
</dbReference>
<dbReference type="Pfam" id="PF24102">
    <property type="entry name" value="FLAD1_M"/>
    <property type="match status" value="1"/>
</dbReference>
<dbReference type="AlphaFoldDB" id="A0A0H5CIP3"/>
<evidence type="ECO:0000313" key="5">
    <source>
        <dbReference type="Proteomes" id="UP000094389"/>
    </source>
</evidence>
<gene>
    <name evidence="2" type="ORF">BN1211_5247</name>
    <name evidence="3" type="ORF">CYBJADRAFT_177603</name>
</gene>
<dbReference type="GO" id="GO:0047884">
    <property type="term" value="F:FAD diphosphatase activity"/>
    <property type="evidence" value="ECO:0007669"/>
    <property type="project" value="TreeGrafter"/>
</dbReference>
<evidence type="ECO:0000313" key="4">
    <source>
        <dbReference type="Proteomes" id="UP000038830"/>
    </source>
</evidence>
<accession>A0A0H5CIP3</accession>
<dbReference type="InterPro" id="IPR056596">
    <property type="entry name" value="FLAD1_M"/>
</dbReference>
<name>A0A0H5CIP3_CYBJN</name>
<dbReference type="InterPro" id="IPR001453">
    <property type="entry name" value="MoaB/Mog_dom"/>
</dbReference>
<dbReference type="STRING" id="983966.A0A0H5CIP3"/>
<reference evidence="2" key="1">
    <citation type="submission" date="2014-12" db="EMBL/GenBank/DDBJ databases">
        <authorList>
            <person name="Jaenicke S."/>
        </authorList>
    </citation>
    <scope>NUCLEOTIDE SEQUENCE [LARGE SCALE GENOMIC DNA]</scope>
    <source>
        <strain evidence="2">CBS1600</strain>
    </source>
</reference>
<dbReference type="EMBL" id="CDQK01000006">
    <property type="protein sequence ID" value="CEP24424.1"/>
    <property type="molecule type" value="Genomic_DNA"/>
</dbReference>
<evidence type="ECO:0000259" key="1">
    <source>
        <dbReference type="SMART" id="SM00852"/>
    </source>
</evidence>
<dbReference type="Pfam" id="PF00994">
    <property type="entry name" value="MoCF_biosynth"/>
    <property type="match status" value="1"/>
</dbReference>
<proteinExistence type="predicted"/>
<protein>
    <submittedName>
        <fullName evidence="3">Molybdopterin binding protein</fullName>
    </submittedName>
</protein>
<organism evidence="2 4">
    <name type="scientific">Cyberlindnera jadinii (strain ATCC 18201 / CBS 1600 / BCRC 20928 / JCM 3617 / NBRC 0987 / NRRL Y-1542)</name>
    <name type="common">Torula yeast</name>
    <name type="synonym">Candida utilis</name>
    <dbReference type="NCBI Taxonomy" id="983966"/>
    <lineage>
        <taxon>Eukaryota</taxon>
        <taxon>Fungi</taxon>
        <taxon>Dikarya</taxon>
        <taxon>Ascomycota</taxon>
        <taxon>Saccharomycotina</taxon>
        <taxon>Saccharomycetes</taxon>
        <taxon>Phaffomycetales</taxon>
        <taxon>Phaffomycetaceae</taxon>
        <taxon>Cyberlindnera</taxon>
    </lineage>
</organism>
<accession>A0A1E4S167</accession>
<dbReference type="Proteomes" id="UP000094389">
    <property type="component" value="Unassembled WGS sequence"/>
</dbReference>
<dbReference type="PANTHER" id="PTHR47675">
    <property type="entry name" value="MOLYBDOPTERIN BINDING DOMAIN PROTEIN (AFU_ORTHOLOGUE AFUA_5G11210)"/>
    <property type="match status" value="1"/>
</dbReference>
<dbReference type="PANTHER" id="PTHR47675:SF1">
    <property type="entry name" value="MOLYBDOPTERIN BINDING DOMAIN PROTEIN (AFU_ORTHOLOGUE AFUA_5G11210)"/>
    <property type="match status" value="1"/>
</dbReference>
<dbReference type="OMA" id="EGWAPGC"/>
<dbReference type="Proteomes" id="UP000038830">
    <property type="component" value="Unassembled WGS sequence"/>
</dbReference>
<dbReference type="SUPFAM" id="SSF53218">
    <property type="entry name" value="Molybdenum cofactor biosynthesis proteins"/>
    <property type="match status" value="1"/>
</dbReference>
<dbReference type="EMBL" id="KV453931">
    <property type="protein sequence ID" value="ODV73223.1"/>
    <property type="molecule type" value="Genomic_DNA"/>
</dbReference>
<keyword evidence="5" id="KW-1185">Reference proteome</keyword>
<dbReference type="InterPro" id="IPR036425">
    <property type="entry name" value="MoaB/Mog-like_dom_sf"/>
</dbReference>
<evidence type="ECO:0000313" key="3">
    <source>
        <dbReference type="EMBL" id="ODV73223.1"/>
    </source>
</evidence>
<sequence length="287" mass="32481">MYGQLARNVGLQSIKMNRIATAGIIIIGDEILNGKIHDTNSYYFAQKMFSLGVECKRILVVPDDELEIHNAVQLMQKYDFVVTSGGIGPTHDDITYDSLASAFKLPTELHQETAERMARLSQKNIQHEGDARKAQLRMATFPKGDNVDVIFLRDDLWVPVVGLNERFYVLPGVPQLFTKLLDSLIESFKGTRIISKSFIRYFVKTPLRESAMAPHLSKLQKEVGNDIKIGSYPHMGQGFNTISVLGREEDKSSLQYVVDYCVKNLEGEQVTDEQEKSYSEKVEDRVE</sequence>
<evidence type="ECO:0000313" key="2">
    <source>
        <dbReference type="EMBL" id="CEP24424.1"/>
    </source>
</evidence>
<reference evidence="4" key="2">
    <citation type="journal article" date="2015" name="J. Biotechnol.">
        <title>The structure of the Cyberlindnera jadinii genome and its relation to Candida utilis analyzed by the occurrence of single nucleotide polymorphisms.</title>
        <authorList>
            <person name="Rupp O."/>
            <person name="Brinkrolf K."/>
            <person name="Buerth C."/>
            <person name="Kunigo M."/>
            <person name="Schneider J."/>
            <person name="Jaenicke S."/>
            <person name="Goesmann A."/>
            <person name="Puehler A."/>
            <person name="Jaeger K.-E."/>
            <person name="Ernst J.F."/>
        </authorList>
    </citation>
    <scope>NUCLEOTIDE SEQUENCE [LARGE SCALE GENOMIC DNA]</scope>
    <source>
        <strain evidence="4">ATCC 18201 / CBS 1600 / BCRC 20928 / JCM 3617 / NBRC 0987 / NRRL Y-1542</strain>
    </source>
</reference>
<feature type="domain" description="MoaB/Mog" evidence="1">
    <location>
        <begin position="23"/>
        <end position="192"/>
    </location>
</feature>
<reference evidence="3 5" key="3">
    <citation type="journal article" date="2016" name="Proc. Natl. Acad. Sci. U.S.A.">
        <title>Comparative genomics of biotechnologically important yeasts.</title>
        <authorList>
            <person name="Riley R."/>
            <person name="Haridas S."/>
            <person name="Wolfe K.H."/>
            <person name="Lopes M.R."/>
            <person name="Hittinger C.T."/>
            <person name="Goeker M."/>
            <person name="Salamov A.A."/>
            <person name="Wisecaver J.H."/>
            <person name="Long T.M."/>
            <person name="Calvey C.H."/>
            <person name="Aerts A.L."/>
            <person name="Barry K.W."/>
            <person name="Choi C."/>
            <person name="Clum A."/>
            <person name="Coughlan A.Y."/>
            <person name="Deshpande S."/>
            <person name="Douglass A.P."/>
            <person name="Hanson S.J."/>
            <person name="Klenk H.-P."/>
            <person name="LaButti K.M."/>
            <person name="Lapidus A."/>
            <person name="Lindquist E.A."/>
            <person name="Lipzen A.M."/>
            <person name="Meier-Kolthoff J.P."/>
            <person name="Ohm R.A."/>
            <person name="Otillar R.P."/>
            <person name="Pangilinan J.L."/>
            <person name="Peng Y."/>
            <person name="Rokas A."/>
            <person name="Rosa C.A."/>
            <person name="Scheuner C."/>
            <person name="Sibirny A.A."/>
            <person name="Slot J.C."/>
            <person name="Stielow J.B."/>
            <person name="Sun H."/>
            <person name="Kurtzman C.P."/>
            <person name="Blackwell M."/>
            <person name="Grigoriev I.V."/>
            <person name="Jeffries T.W."/>
        </authorList>
    </citation>
    <scope>NUCLEOTIDE SEQUENCE [LARGE SCALE GENOMIC DNA]</scope>
    <source>
        <strain evidence="5">ATCC 18201 / CBS 1600 / BCRC 20928 / JCM 3617 / NBRC 0987 / NRRL Y-1542</strain>
        <strain evidence="3">NRRL Y-1542</strain>
    </source>
</reference>
<dbReference type="OrthoDB" id="448496at2759"/>